<dbReference type="InterPro" id="IPR008984">
    <property type="entry name" value="SMAD_FHA_dom_sf"/>
</dbReference>
<feature type="domain" description="FHA" evidence="3">
    <location>
        <begin position="25"/>
        <end position="75"/>
    </location>
</feature>
<evidence type="ECO:0000256" key="1">
    <source>
        <dbReference type="ARBA" id="ARBA00010436"/>
    </source>
</evidence>
<feature type="region of interest" description="Disordered" evidence="2">
    <location>
        <begin position="187"/>
        <end position="253"/>
    </location>
</feature>
<proteinExistence type="inferred from homology"/>
<accession>A0A553R260</accession>
<feature type="region of interest" description="Disordered" evidence="2">
    <location>
        <begin position="123"/>
        <end position="156"/>
    </location>
</feature>
<dbReference type="SUPFAM" id="SSF49879">
    <property type="entry name" value="SMAD/FHA domain"/>
    <property type="match status" value="1"/>
</dbReference>
<feature type="compositionally biased region" description="Polar residues" evidence="2">
    <location>
        <begin position="432"/>
        <end position="444"/>
    </location>
</feature>
<feature type="compositionally biased region" description="Polar residues" evidence="2">
    <location>
        <begin position="233"/>
        <end position="249"/>
    </location>
</feature>
<dbReference type="Pfam" id="PF15308">
    <property type="entry name" value="CEP170_C"/>
    <property type="match status" value="2"/>
</dbReference>
<feature type="compositionally biased region" description="Polar residues" evidence="2">
    <location>
        <begin position="1125"/>
        <end position="1138"/>
    </location>
</feature>
<feature type="compositionally biased region" description="Polar residues" evidence="2">
    <location>
        <begin position="962"/>
        <end position="973"/>
    </location>
</feature>
<dbReference type="Pfam" id="PF00498">
    <property type="entry name" value="FHA"/>
    <property type="match status" value="1"/>
</dbReference>
<gene>
    <name evidence="4" type="ORF">DNTS_001502</name>
</gene>
<feature type="region of interest" description="Disordered" evidence="2">
    <location>
        <begin position="849"/>
        <end position="872"/>
    </location>
</feature>
<reference evidence="4 5" key="1">
    <citation type="journal article" date="2019" name="Sci. Data">
        <title>Hybrid genome assembly and annotation of Danionella translucida.</title>
        <authorList>
            <person name="Kadobianskyi M."/>
            <person name="Schulze L."/>
            <person name="Schuelke M."/>
            <person name="Judkewitz B."/>
        </authorList>
    </citation>
    <scope>NUCLEOTIDE SEQUENCE [LARGE SCALE GENOMIC DNA]</scope>
    <source>
        <strain evidence="4 5">Bolton</strain>
    </source>
</reference>
<feature type="compositionally biased region" description="Low complexity" evidence="2">
    <location>
        <begin position="510"/>
        <end position="524"/>
    </location>
</feature>
<dbReference type="PANTHER" id="PTHR15715:SF18">
    <property type="entry name" value="CENTROSOMAL PROTEIN OF 170 KDA PROTEIN B"/>
    <property type="match status" value="1"/>
</dbReference>
<evidence type="ECO:0000313" key="5">
    <source>
        <dbReference type="Proteomes" id="UP000316079"/>
    </source>
</evidence>
<dbReference type="Proteomes" id="UP000316079">
    <property type="component" value="Unassembled WGS sequence"/>
</dbReference>
<name>A0A553R260_9TELE</name>
<dbReference type="OrthoDB" id="444265at2759"/>
<comment type="similarity">
    <text evidence="1">Belongs to the CEP170 family.</text>
</comment>
<sequence>MKMSVTSWFLVSSSGTRHRLPREMIFVGREDCELMLQSRSVDKQHAVINYDPSTDEHLVKDLGSLNGTFVNDLRIPDQTYITLKLSDVIRFGYDSHIYILEKSQHKVPEEALKHEKYTSQLQLGQEKHLQIQEKRRNSDGMQSKLDKTEKKNIADVVSLSRPTPLYGQPSWWGEENEDKAQRCETTIKEDHTDNQKEGSKHDLLTSPDDPQDGLSKPSQTFRKEPSYFEIPSKENQSQVRITVKESQPQGGIRTLEVQEIPTRDSDQKPRGHASFTIEFDQQSPGRIKIKDQVNKFSARQRKNTGQEHIARLNEEMSFKNKVSDWLVQSDASLTRSLEGSCESDEIRQDEDLQEEADLDETEDILSVSQNIFPQPESEDSTLKCKLDPQQVFVIELCDDSLQKKRCQSFTTNTASPELLSASKNKPDRRKPTNSPLNPPSQSFTIPLKDSDGHTPQRAGSLRREKSEMRISTSEFSSRSAARPFGSIGRRSKLSQDFAEELLRISKAKESPSWNSNGTWSSSNNCTKNPGTDCKPAAPKPQEEEDTLSDAGTYTIEDEGPDKEVVEARSLISQLQSMRNQTPGGSRWVSRWAGLVESYADYDASLGLLDSPSHADLSSPAGERSIHQVMVTPNPEASESSLNLKSRRVLPQVPSAEIVEMAPLTTPIRSDSNLSRLESMPLVYEQKLDLEKRSINDDLDPDSLSDASKSDEGSVVEQSSKSHEIEPSKTSQGDGKEREMSPKFSSATVTRQHGKPSRNNCSPPNIDPPSKDHAPGGEHTVSMVRQESYTKERATDDIQFFKLPQIAPQLLSKGTFKGVSNQDTHSYLRDTEDALASLEAKIFVQQDNGRSHLEDSFSGESDTSSTVSGKNASVTVPKKQVVLRGLLRGLGQFSKENKTKDQSSDGIQSGVNDGKQLRRNHSSQDFMQENPVPRQWPDTVSDQESSTKPYKKYTIPLQKEGTSKGSITRSNSLSAPRPTRASVLRRGRLGEASDNEGTETDRSSQNADLNPSGSNRVPPASKKLSRLDILALPRKRTGSFNTTSDTESSINRTGFSNRSTESGSSARKASIPDPKALLKKVSNAINRQPITRGRCSSAKYASSTESSRRRQKGSDYASTSEDESEYVTSSVKHTQSHHSGATKGPGTPHTGPVRALPRNTQTNSPPEPQQSQAYTSWSSHSAEIAKLSQDLAKDLAILAQEIQDVAGDSEASGESREQPESEISSQQEQIPESSLEKPFTTDGQKPLQNEVCVSSQMLNPVSQLSVSIRQNTEQLTQKIRVLFPNRTHGLKEIEAKVDVEDDSPLPTSNKEVAFILKELRRVQKQLEVMNRIMDSGASSDLSQSSRSFRSTQLENMMKITSARRPFRSSERHGALV</sequence>
<feature type="region of interest" description="Disordered" evidence="2">
    <location>
        <begin position="336"/>
        <end position="359"/>
    </location>
</feature>
<protein>
    <recommendedName>
        <fullName evidence="3">FHA domain-containing protein</fullName>
    </recommendedName>
</protein>
<organism evidence="4 5">
    <name type="scientific">Danionella cerebrum</name>
    <dbReference type="NCBI Taxonomy" id="2873325"/>
    <lineage>
        <taxon>Eukaryota</taxon>
        <taxon>Metazoa</taxon>
        <taxon>Chordata</taxon>
        <taxon>Craniata</taxon>
        <taxon>Vertebrata</taxon>
        <taxon>Euteleostomi</taxon>
        <taxon>Actinopterygii</taxon>
        <taxon>Neopterygii</taxon>
        <taxon>Teleostei</taxon>
        <taxon>Ostariophysi</taxon>
        <taxon>Cypriniformes</taxon>
        <taxon>Danionidae</taxon>
        <taxon>Danioninae</taxon>
        <taxon>Danionella</taxon>
    </lineage>
</organism>
<dbReference type="Gene3D" id="2.60.200.20">
    <property type="match status" value="1"/>
</dbReference>
<feature type="compositionally biased region" description="Low complexity" evidence="2">
    <location>
        <begin position="1095"/>
        <end position="1104"/>
    </location>
</feature>
<dbReference type="SMART" id="SM00240">
    <property type="entry name" value="FHA"/>
    <property type="match status" value="1"/>
</dbReference>
<evidence type="ECO:0000256" key="2">
    <source>
        <dbReference type="SAM" id="MobiDB-lite"/>
    </source>
</evidence>
<evidence type="ECO:0000313" key="4">
    <source>
        <dbReference type="EMBL" id="TRY96269.1"/>
    </source>
</evidence>
<dbReference type="InterPro" id="IPR000253">
    <property type="entry name" value="FHA_dom"/>
</dbReference>
<dbReference type="InterPro" id="IPR051176">
    <property type="entry name" value="Cent_Immune-Sig_Mod"/>
</dbReference>
<dbReference type="PANTHER" id="PTHR15715">
    <property type="entry name" value="CENTROSOMAL PROTEIN OF 170 KDA"/>
    <property type="match status" value="1"/>
</dbReference>
<feature type="compositionally biased region" description="Polar residues" evidence="2">
    <location>
        <begin position="1002"/>
        <end position="1014"/>
    </location>
</feature>
<dbReference type="CDD" id="cd22725">
    <property type="entry name" value="FHA_Cep170B"/>
    <property type="match status" value="1"/>
</dbReference>
<feature type="compositionally biased region" description="Polar residues" evidence="2">
    <location>
        <begin position="1037"/>
        <end position="1066"/>
    </location>
</feature>
<feature type="region of interest" description="Disordered" evidence="2">
    <location>
        <begin position="892"/>
        <end position="1176"/>
    </location>
</feature>
<dbReference type="PROSITE" id="PS50006">
    <property type="entry name" value="FHA_DOMAIN"/>
    <property type="match status" value="1"/>
</dbReference>
<dbReference type="STRING" id="623744.A0A553R260"/>
<feature type="region of interest" description="Disordered" evidence="2">
    <location>
        <begin position="509"/>
        <end position="557"/>
    </location>
</feature>
<feature type="compositionally biased region" description="Polar residues" evidence="2">
    <location>
        <begin position="937"/>
        <end position="947"/>
    </location>
</feature>
<comment type="caution">
    <text evidence="4">The sequence shown here is derived from an EMBL/GenBank/DDBJ whole genome shotgun (WGS) entry which is preliminary data.</text>
</comment>
<feature type="region of interest" description="Disordered" evidence="2">
    <location>
        <begin position="417"/>
        <end position="487"/>
    </location>
</feature>
<feature type="compositionally biased region" description="Polar residues" evidence="2">
    <location>
        <begin position="1157"/>
        <end position="1176"/>
    </location>
</feature>
<feature type="compositionally biased region" description="Basic and acidic residues" evidence="2">
    <location>
        <begin position="125"/>
        <end position="153"/>
    </location>
</feature>
<feature type="compositionally biased region" description="Polar residues" evidence="2">
    <location>
        <begin position="742"/>
        <end position="762"/>
    </location>
</feature>
<evidence type="ECO:0000259" key="3">
    <source>
        <dbReference type="PROSITE" id="PS50006"/>
    </source>
</evidence>
<feature type="compositionally biased region" description="Polar residues" evidence="2">
    <location>
        <begin position="857"/>
        <end position="872"/>
    </location>
</feature>
<feature type="compositionally biased region" description="Polar residues" evidence="2">
    <location>
        <begin position="469"/>
        <end position="479"/>
    </location>
</feature>
<feature type="region of interest" description="Disordered" evidence="2">
    <location>
        <begin position="1205"/>
        <end position="1244"/>
    </location>
</feature>
<feature type="compositionally biased region" description="Low complexity" evidence="2">
    <location>
        <begin position="1220"/>
        <end position="1232"/>
    </location>
</feature>
<keyword evidence="5" id="KW-1185">Reference proteome</keyword>
<feature type="region of interest" description="Disordered" evidence="2">
    <location>
        <begin position="693"/>
        <end position="789"/>
    </location>
</feature>
<dbReference type="EMBL" id="SRMA01025309">
    <property type="protein sequence ID" value="TRY96269.1"/>
    <property type="molecule type" value="Genomic_DNA"/>
</dbReference>
<dbReference type="InterPro" id="IPR029300">
    <property type="entry name" value="CEP170_C"/>
</dbReference>
<feature type="compositionally biased region" description="Basic and acidic residues" evidence="2">
    <location>
        <begin position="187"/>
        <end position="203"/>
    </location>
</feature>